<feature type="domain" description="OTU" evidence="2">
    <location>
        <begin position="168"/>
        <end position="334"/>
    </location>
</feature>
<organism evidence="3 4">
    <name type="scientific">Naegleria fowleri</name>
    <name type="common">Brain eating amoeba</name>
    <dbReference type="NCBI Taxonomy" id="5763"/>
    <lineage>
        <taxon>Eukaryota</taxon>
        <taxon>Discoba</taxon>
        <taxon>Heterolobosea</taxon>
        <taxon>Tetramitia</taxon>
        <taxon>Eutetramitia</taxon>
        <taxon>Vahlkampfiidae</taxon>
        <taxon>Naegleria</taxon>
    </lineage>
</organism>
<dbReference type="PANTHER" id="PTHR12419">
    <property type="entry name" value="OTU DOMAIN CONTAINING PROTEIN"/>
    <property type="match status" value="1"/>
</dbReference>
<keyword evidence="4" id="KW-1185">Reference proteome</keyword>
<dbReference type="InterPro" id="IPR050704">
    <property type="entry name" value="Peptidase_C85-like"/>
</dbReference>
<dbReference type="VEuPathDB" id="AmoebaDB:NfTy_088480"/>
<evidence type="ECO:0000313" key="3">
    <source>
        <dbReference type="EMBL" id="KAF0974607.1"/>
    </source>
</evidence>
<reference evidence="3 4" key="1">
    <citation type="journal article" date="2019" name="Sci. Rep.">
        <title>Nanopore sequencing improves the draft genome of the human pathogenic amoeba Naegleria fowleri.</title>
        <authorList>
            <person name="Liechti N."/>
            <person name="Schurch N."/>
            <person name="Bruggmann R."/>
            <person name="Wittwer M."/>
        </authorList>
    </citation>
    <scope>NUCLEOTIDE SEQUENCE [LARGE SCALE GENOMIC DNA]</scope>
    <source>
        <strain evidence="3 4">ATCC 30894</strain>
    </source>
</reference>
<dbReference type="RefSeq" id="XP_044559320.1">
    <property type="nucleotide sequence ID" value="XM_044710296.1"/>
</dbReference>
<evidence type="ECO:0000259" key="2">
    <source>
        <dbReference type="PROSITE" id="PS50802"/>
    </source>
</evidence>
<comment type="caution">
    <text evidence="3">The sequence shown here is derived from an EMBL/GenBank/DDBJ whole genome shotgun (WGS) entry which is preliminary data.</text>
</comment>
<dbReference type="SUPFAM" id="SSF54001">
    <property type="entry name" value="Cysteine proteinases"/>
    <property type="match status" value="1"/>
</dbReference>
<dbReference type="GO" id="GO:0004843">
    <property type="term" value="F:cysteine-type deubiquitinase activity"/>
    <property type="evidence" value="ECO:0007669"/>
    <property type="project" value="TreeGrafter"/>
</dbReference>
<dbReference type="GO" id="GO:0016579">
    <property type="term" value="P:protein deubiquitination"/>
    <property type="evidence" value="ECO:0007669"/>
    <property type="project" value="TreeGrafter"/>
</dbReference>
<feature type="compositionally biased region" description="Low complexity" evidence="1">
    <location>
        <begin position="148"/>
        <end position="165"/>
    </location>
</feature>
<dbReference type="OrthoDB" id="409956at2759"/>
<dbReference type="VEuPathDB" id="AmoebaDB:FDP41_006639"/>
<dbReference type="AlphaFoldDB" id="A0A6A5BBY6"/>
<gene>
    <name evidence="3" type="ORF">FDP41_006639</name>
</gene>
<accession>A0A6A5BBY6</accession>
<dbReference type="PROSITE" id="PS50802">
    <property type="entry name" value="OTU"/>
    <property type="match status" value="1"/>
</dbReference>
<dbReference type="Proteomes" id="UP000444721">
    <property type="component" value="Unassembled WGS sequence"/>
</dbReference>
<dbReference type="Pfam" id="PF02338">
    <property type="entry name" value="OTU"/>
    <property type="match status" value="1"/>
</dbReference>
<dbReference type="Gene3D" id="3.90.70.80">
    <property type="match status" value="1"/>
</dbReference>
<feature type="compositionally biased region" description="Polar residues" evidence="1">
    <location>
        <begin position="123"/>
        <end position="132"/>
    </location>
</feature>
<dbReference type="GeneID" id="68113857"/>
<dbReference type="InterPro" id="IPR038765">
    <property type="entry name" value="Papain-like_cys_pep_sf"/>
</dbReference>
<dbReference type="VEuPathDB" id="AmoebaDB:NF0057860"/>
<evidence type="ECO:0000313" key="4">
    <source>
        <dbReference type="Proteomes" id="UP000444721"/>
    </source>
</evidence>
<dbReference type="CDD" id="cd22744">
    <property type="entry name" value="OTU"/>
    <property type="match status" value="1"/>
</dbReference>
<dbReference type="InterPro" id="IPR003323">
    <property type="entry name" value="OTU_dom"/>
</dbReference>
<evidence type="ECO:0000256" key="1">
    <source>
        <dbReference type="SAM" id="MobiDB-lite"/>
    </source>
</evidence>
<proteinExistence type="predicted"/>
<sequence>MSANFISFKILNYTLLKPPRWNVFGFIHDGENLLKRRKFPTKRSNIFGKSKWINSLLQHNGTQFHSINFQLLNSSSMLSSTWTIRTRTALNVSIGLYLLINVWNHHQMDPFFLFLWNKKTPSSSETTNPSQQHSPPNSNGNHHHQDANSQSSSMMNTSSNNNNKPPKMKIIKVKPDGNCLFRVISMGLYHTEDYHLQLRLAAVEWMRSHLDTEIDKGLRLRHALILDGPGDNNNNSDIERYYLRNMQCSGVWGDFNCIVALANCLQQPRVQFKIVILSRHNYGARRGNQKIESIVDVQPPSSRSTMNDVKDENVVTVWLAFNQLNNHYDWIQIGTE</sequence>
<protein>
    <recommendedName>
        <fullName evidence="2">OTU domain-containing protein</fullName>
    </recommendedName>
</protein>
<dbReference type="EMBL" id="VFQX01000052">
    <property type="protein sequence ID" value="KAF0974607.1"/>
    <property type="molecule type" value="Genomic_DNA"/>
</dbReference>
<feature type="region of interest" description="Disordered" evidence="1">
    <location>
        <begin position="123"/>
        <end position="169"/>
    </location>
</feature>
<name>A0A6A5BBY6_NAEFO</name>